<dbReference type="InterPro" id="IPR052188">
    <property type="entry name" value="Ni-pincer_cofactor_biosynth"/>
</dbReference>
<comment type="caution">
    <text evidence="1">The sequence shown here is derived from an EMBL/GenBank/DDBJ whole genome shotgun (WGS) entry which is preliminary data.</text>
</comment>
<evidence type="ECO:0000313" key="1">
    <source>
        <dbReference type="EMBL" id="EQD64396.1"/>
    </source>
</evidence>
<dbReference type="EMBL" id="AUZZ01001424">
    <property type="protein sequence ID" value="EQD64396.1"/>
    <property type="molecule type" value="Genomic_DNA"/>
</dbReference>
<dbReference type="PANTHER" id="PTHR43169">
    <property type="entry name" value="EXSB FAMILY PROTEIN"/>
    <property type="match status" value="1"/>
</dbReference>
<proteinExistence type="predicted"/>
<organism evidence="1">
    <name type="scientific">mine drainage metagenome</name>
    <dbReference type="NCBI Taxonomy" id="410659"/>
    <lineage>
        <taxon>unclassified sequences</taxon>
        <taxon>metagenomes</taxon>
        <taxon>ecological metagenomes</taxon>
    </lineage>
</organism>
<gene>
    <name evidence="1" type="ORF">B2A_02024</name>
</gene>
<reference evidence="1" key="1">
    <citation type="submission" date="2013-08" db="EMBL/GenBank/DDBJ databases">
        <authorList>
            <person name="Mendez C."/>
            <person name="Richter M."/>
            <person name="Ferrer M."/>
            <person name="Sanchez J."/>
        </authorList>
    </citation>
    <scope>NUCLEOTIDE SEQUENCE</scope>
</reference>
<feature type="non-terminal residue" evidence="1">
    <location>
        <position position="107"/>
    </location>
</feature>
<accession>T1AUT1</accession>
<name>T1AUT1_9ZZZZ</name>
<dbReference type="PANTHER" id="PTHR43169:SF2">
    <property type="entry name" value="NAD_GMP SYNTHASE DOMAIN-CONTAINING PROTEIN"/>
    <property type="match status" value="1"/>
</dbReference>
<dbReference type="AlphaFoldDB" id="T1AUT1"/>
<sequence>MAANPLERAEYRANPSNRCYFCRAVEAGRLREFGARRATRTYVDGVHLDDLTDDRPGLRAMEEAGFQHPLAVAGWTKADVRRAARAFGLPNAEQPSDACLASRVAHG</sequence>
<reference evidence="1" key="2">
    <citation type="journal article" date="2014" name="ISME J.">
        <title>Microbial stratification in low pH oxic and suboxic macroscopic growths along an acid mine drainage.</title>
        <authorList>
            <person name="Mendez-Garcia C."/>
            <person name="Mesa V."/>
            <person name="Sprenger R.R."/>
            <person name="Richter M."/>
            <person name="Diez M.S."/>
            <person name="Solano J."/>
            <person name="Bargiela R."/>
            <person name="Golyshina O.V."/>
            <person name="Manteca A."/>
            <person name="Ramos J.L."/>
            <person name="Gallego J.R."/>
            <person name="Llorente I."/>
            <person name="Martins Dos Santos V.A."/>
            <person name="Jensen O.N."/>
            <person name="Pelaez A.I."/>
            <person name="Sanchez J."/>
            <person name="Ferrer M."/>
        </authorList>
    </citation>
    <scope>NUCLEOTIDE SEQUENCE</scope>
</reference>
<protein>
    <submittedName>
        <fullName evidence="1">Uncharacterized protein</fullName>
    </submittedName>
</protein>
<dbReference type="SUPFAM" id="SSF52402">
    <property type="entry name" value="Adenine nucleotide alpha hydrolases-like"/>
    <property type="match status" value="1"/>
</dbReference>